<dbReference type="Proteomes" id="UP000019149">
    <property type="component" value="Unassembled WGS sequence"/>
</dbReference>
<keyword evidence="2" id="KW-1185">Reference proteome</keyword>
<evidence type="ECO:0000313" key="1">
    <source>
        <dbReference type="EMBL" id="EUB63829.1"/>
    </source>
</evidence>
<proteinExistence type="predicted"/>
<gene>
    <name evidence="1" type="ORF">EGR_01452</name>
</gene>
<evidence type="ECO:0000313" key="2">
    <source>
        <dbReference type="Proteomes" id="UP000019149"/>
    </source>
</evidence>
<dbReference type="SUPFAM" id="SSF52087">
    <property type="entry name" value="CRAL/TRIO domain"/>
    <property type="match status" value="1"/>
</dbReference>
<organism evidence="1 2">
    <name type="scientific">Echinococcus granulosus</name>
    <name type="common">Hydatid tapeworm</name>
    <dbReference type="NCBI Taxonomy" id="6210"/>
    <lineage>
        <taxon>Eukaryota</taxon>
        <taxon>Metazoa</taxon>
        <taxon>Spiralia</taxon>
        <taxon>Lophotrochozoa</taxon>
        <taxon>Platyhelminthes</taxon>
        <taxon>Cestoda</taxon>
        <taxon>Eucestoda</taxon>
        <taxon>Cyclophyllidea</taxon>
        <taxon>Taeniidae</taxon>
        <taxon>Echinococcus</taxon>
        <taxon>Echinococcus granulosus group</taxon>
    </lineage>
</organism>
<name>W6VAL5_ECHGR</name>
<dbReference type="OrthoDB" id="6682367at2759"/>
<dbReference type="CTD" id="36337167"/>
<dbReference type="InterPro" id="IPR036865">
    <property type="entry name" value="CRAL-TRIO_dom_sf"/>
</dbReference>
<dbReference type="STRING" id="6210.W6VAL5"/>
<sequence length="182" mass="20626">MTEERISEMEQGNTCQLGAQYFQDALPLHITQFVYCNTPNFLEGDHRIGTRWLSDCNAGKIIIADKDMSNAYEAIPGLRDLMPSEYGGTRGSFDRIWGETEATIRSISQNLPKFEIGINTGAQAKTSSGHTRAKAEVVTAFHEFENVTRRLPPVMWQPIWLVGEEEMHLLRCAIDTYRGWRG</sequence>
<dbReference type="KEGG" id="egl:EGR_01452"/>
<dbReference type="EMBL" id="APAU02000005">
    <property type="protein sequence ID" value="EUB63829.1"/>
    <property type="molecule type" value="Genomic_DNA"/>
</dbReference>
<accession>W6VAL5</accession>
<dbReference type="AlphaFoldDB" id="W6VAL5"/>
<dbReference type="Gene3D" id="3.40.525.10">
    <property type="entry name" value="CRAL-TRIO lipid binding domain"/>
    <property type="match status" value="1"/>
</dbReference>
<protein>
    <submittedName>
        <fullName evidence="1">Uncharacterized protein</fullName>
    </submittedName>
</protein>
<comment type="caution">
    <text evidence="1">The sequence shown here is derived from an EMBL/GenBank/DDBJ whole genome shotgun (WGS) entry which is preliminary data.</text>
</comment>
<reference evidence="1 2" key="1">
    <citation type="journal article" date="2013" name="Nat. Genet.">
        <title>The genome of the hydatid tapeworm Echinococcus granulosus.</title>
        <authorList>
            <person name="Zheng H."/>
            <person name="Zhang W."/>
            <person name="Zhang L."/>
            <person name="Zhang Z."/>
            <person name="Li J."/>
            <person name="Lu G."/>
            <person name="Zhu Y."/>
            <person name="Wang Y."/>
            <person name="Huang Y."/>
            <person name="Liu J."/>
            <person name="Kang H."/>
            <person name="Chen J."/>
            <person name="Wang L."/>
            <person name="Chen A."/>
            <person name="Yu S."/>
            <person name="Gao Z."/>
            <person name="Jin L."/>
            <person name="Gu W."/>
            <person name="Wang Z."/>
            <person name="Zhao L."/>
            <person name="Shi B."/>
            <person name="Wen H."/>
            <person name="Lin R."/>
            <person name="Jones M.K."/>
            <person name="Brejova B."/>
            <person name="Vinar T."/>
            <person name="Zhao G."/>
            <person name="McManus D.P."/>
            <person name="Chen Z."/>
            <person name="Zhou Y."/>
            <person name="Wang S."/>
        </authorList>
    </citation>
    <scope>NUCLEOTIDE SEQUENCE [LARGE SCALE GENOMIC DNA]</scope>
</reference>
<dbReference type="GeneID" id="36337167"/>
<dbReference type="RefSeq" id="XP_024355025.1">
    <property type="nucleotide sequence ID" value="XM_024490701.1"/>
</dbReference>